<evidence type="ECO:0000256" key="1">
    <source>
        <dbReference type="SAM" id="MobiDB-lite"/>
    </source>
</evidence>
<evidence type="ECO:0000313" key="2">
    <source>
        <dbReference type="EMBL" id="KTB31206.1"/>
    </source>
</evidence>
<gene>
    <name evidence="2" type="ORF">WG66_16215</name>
</gene>
<dbReference type="AlphaFoldDB" id="A0A0W0F4I7"/>
<organism evidence="2 3">
    <name type="scientific">Moniliophthora roreri</name>
    <name type="common">Frosty pod rot fungus</name>
    <name type="synonym">Monilia roreri</name>
    <dbReference type="NCBI Taxonomy" id="221103"/>
    <lineage>
        <taxon>Eukaryota</taxon>
        <taxon>Fungi</taxon>
        <taxon>Dikarya</taxon>
        <taxon>Basidiomycota</taxon>
        <taxon>Agaricomycotina</taxon>
        <taxon>Agaricomycetes</taxon>
        <taxon>Agaricomycetidae</taxon>
        <taxon>Agaricales</taxon>
        <taxon>Marasmiineae</taxon>
        <taxon>Marasmiaceae</taxon>
        <taxon>Moniliophthora</taxon>
    </lineage>
</organism>
<feature type="region of interest" description="Disordered" evidence="1">
    <location>
        <begin position="316"/>
        <end position="337"/>
    </location>
</feature>
<accession>A0A0W0F4I7</accession>
<sequence>MSESITWIDCQMGLFAQGLTKDEDFTMNGPISVPHPPDIEVLPLYVIIPKTDTTPTSPLSSSQPENTEEQLEEQLRSLKDSSFLTSDNNQLISLRLMQEGAWTYLAPILEEQESHPYLPTSEPFSTLYTPLSQSPTEQLCPECPEPQTPQFLTPPSMLLPLPSSIDLPVQSIHRQALSEQQDSPWNSSLPLSPLTQTPVVRIQSVWDDEDEDQEDRDLQIENRSTPLMLSTMEWVNKVYSVLNALFAEWETTVPSTVETTIVQFAELLRLGISLKTAMTNKGLQELQERTILAAIWLLTMIGEMIPCGMMRSIETERAERPDRPSPTADSLTVDLGEPEGPRTFFFVGQRPEFHSKWLVGGRNISNADI</sequence>
<reference evidence="2 3" key="1">
    <citation type="submission" date="2015-12" db="EMBL/GenBank/DDBJ databases">
        <title>Draft genome sequence of Moniliophthora roreri, the causal agent of frosty pod rot of cacao.</title>
        <authorList>
            <person name="Aime M.C."/>
            <person name="Diaz-Valderrama J.R."/>
            <person name="Kijpornyongpan T."/>
            <person name="Phillips-Mora W."/>
        </authorList>
    </citation>
    <scope>NUCLEOTIDE SEQUENCE [LARGE SCALE GENOMIC DNA]</scope>
    <source>
        <strain evidence="2 3">MCA 2952</strain>
    </source>
</reference>
<proteinExistence type="predicted"/>
<dbReference type="Proteomes" id="UP000054988">
    <property type="component" value="Unassembled WGS sequence"/>
</dbReference>
<evidence type="ECO:0000313" key="3">
    <source>
        <dbReference type="Proteomes" id="UP000054988"/>
    </source>
</evidence>
<protein>
    <submittedName>
        <fullName evidence="2">Uncharacterized protein</fullName>
    </submittedName>
</protein>
<name>A0A0W0F4I7_MONRR</name>
<comment type="caution">
    <text evidence="2">The sequence shown here is derived from an EMBL/GenBank/DDBJ whole genome shotgun (WGS) entry which is preliminary data.</text>
</comment>
<dbReference type="EMBL" id="LATX01002347">
    <property type="protein sequence ID" value="KTB31206.1"/>
    <property type="molecule type" value="Genomic_DNA"/>
</dbReference>